<evidence type="ECO:0000256" key="4">
    <source>
        <dbReference type="ARBA" id="ARBA00022803"/>
    </source>
</evidence>
<dbReference type="AlphaFoldDB" id="A0A0C9WQG0"/>
<evidence type="ECO:0008006" key="8">
    <source>
        <dbReference type="Google" id="ProtNLM"/>
    </source>
</evidence>
<dbReference type="SUPFAM" id="SSF48452">
    <property type="entry name" value="TPR-like"/>
    <property type="match status" value="1"/>
</dbReference>
<dbReference type="STRING" id="1095629.A0A0C9WQG0"/>
<dbReference type="OrthoDB" id="3038484at2759"/>
<feature type="region of interest" description="Disordered" evidence="5">
    <location>
        <begin position="36"/>
        <end position="80"/>
    </location>
</feature>
<dbReference type="Proteomes" id="UP000054477">
    <property type="component" value="Unassembled WGS sequence"/>
</dbReference>
<dbReference type="PANTHER" id="PTHR45783">
    <property type="entry name" value="KINESIN LIGHT CHAIN"/>
    <property type="match status" value="1"/>
</dbReference>
<proteinExistence type="predicted"/>
<protein>
    <recommendedName>
        <fullName evidence="8">Kinesin light chain</fullName>
    </recommendedName>
</protein>
<dbReference type="EMBL" id="KN838846">
    <property type="protein sequence ID" value="KIJ93405.1"/>
    <property type="molecule type" value="Genomic_DNA"/>
</dbReference>
<keyword evidence="4" id="KW-0802">TPR repeat</keyword>
<organism evidence="6 7">
    <name type="scientific">Laccaria amethystina LaAM-08-1</name>
    <dbReference type="NCBI Taxonomy" id="1095629"/>
    <lineage>
        <taxon>Eukaryota</taxon>
        <taxon>Fungi</taxon>
        <taxon>Dikarya</taxon>
        <taxon>Basidiomycota</taxon>
        <taxon>Agaricomycotina</taxon>
        <taxon>Agaricomycetes</taxon>
        <taxon>Agaricomycetidae</taxon>
        <taxon>Agaricales</taxon>
        <taxon>Agaricineae</taxon>
        <taxon>Hydnangiaceae</taxon>
        <taxon>Laccaria</taxon>
    </lineage>
</organism>
<dbReference type="HOGENOM" id="CLU_2061865_0_0_1"/>
<dbReference type="Pfam" id="PF13424">
    <property type="entry name" value="TPR_12"/>
    <property type="match status" value="1"/>
</dbReference>
<dbReference type="PANTHER" id="PTHR45783:SF3">
    <property type="entry name" value="KINESIN LIGHT CHAIN"/>
    <property type="match status" value="1"/>
</dbReference>
<keyword evidence="7" id="KW-1185">Reference proteome</keyword>
<evidence type="ECO:0000313" key="7">
    <source>
        <dbReference type="Proteomes" id="UP000054477"/>
    </source>
</evidence>
<evidence type="ECO:0000256" key="3">
    <source>
        <dbReference type="ARBA" id="ARBA00022737"/>
    </source>
</evidence>
<evidence type="ECO:0000256" key="5">
    <source>
        <dbReference type="SAM" id="MobiDB-lite"/>
    </source>
</evidence>
<dbReference type="GO" id="GO:0019894">
    <property type="term" value="F:kinesin binding"/>
    <property type="evidence" value="ECO:0007669"/>
    <property type="project" value="TreeGrafter"/>
</dbReference>
<dbReference type="InterPro" id="IPR002151">
    <property type="entry name" value="Kinesin_light"/>
</dbReference>
<feature type="region of interest" description="Disordered" evidence="5">
    <location>
        <begin position="95"/>
        <end position="119"/>
    </location>
</feature>
<feature type="compositionally biased region" description="Polar residues" evidence="5">
    <location>
        <begin position="38"/>
        <end position="54"/>
    </location>
</feature>
<dbReference type="GO" id="GO:0007018">
    <property type="term" value="P:microtubule-based movement"/>
    <property type="evidence" value="ECO:0007669"/>
    <property type="project" value="TreeGrafter"/>
</dbReference>
<evidence type="ECO:0000313" key="6">
    <source>
        <dbReference type="EMBL" id="KIJ93405.1"/>
    </source>
</evidence>
<dbReference type="GO" id="GO:0005737">
    <property type="term" value="C:cytoplasm"/>
    <property type="evidence" value="ECO:0007669"/>
    <property type="project" value="UniProtKB-SubCell"/>
</dbReference>
<name>A0A0C9WQG0_9AGAR</name>
<dbReference type="InterPro" id="IPR011990">
    <property type="entry name" value="TPR-like_helical_dom_sf"/>
</dbReference>
<gene>
    <name evidence="6" type="ORF">K443DRAFT_12900</name>
</gene>
<reference evidence="7" key="2">
    <citation type="submission" date="2015-01" db="EMBL/GenBank/DDBJ databases">
        <title>Evolutionary Origins and Diversification of the Mycorrhizal Mutualists.</title>
        <authorList>
            <consortium name="DOE Joint Genome Institute"/>
            <consortium name="Mycorrhizal Genomics Consortium"/>
            <person name="Kohler A."/>
            <person name="Kuo A."/>
            <person name="Nagy L.G."/>
            <person name="Floudas D."/>
            <person name="Copeland A."/>
            <person name="Barry K.W."/>
            <person name="Cichocki N."/>
            <person name="Veneault-Fourrey C."/>
            <person name="LaButti K."/>
            <person name="Lindquist E.A."/>
            <person name="Lipzen A."/>
            <person name="Lundell T."/>
            <person name="Morin E."/>
            <person name="Murat C."/>
            <person name="Riley R."/>
            <person name="Ohm R."/>
            <person name="Sun H."/>
            <person name="Tunlid A."/>
            <person name="Henrissat B."/>
            <person name="Grigoriev I.V."/>
            <person name="Hibbett D.S."/>
            <person name="Martin F."/>
        </authorList>
    </citation>
    <scope>NUCLEOTIDE SEQUENCE [LARGE SCALE GENOMIC DNA]</scope>
    <source>
        <strain evidence="7">LaAM-08-1</strain>
    </source>
</reference>
<sequence>MNNLAVTYSDQGKYKEAGKLKLKVLDLCKRVLGPQHPDTLTSMNSLAGTYSDQGQYEEAEELEPGHSGSTVEPNLEPKVDSSGLKLHVHCIRKSAQRSTLATADSKDTWLPYQSKKSRS</sequence>
<dbReference type="Gene3D" id="1.25.40.10">
    <property type="entry name" value="Tetratricopeptide repeat domain"/>
    <property type="match status" value="1"/>
</dbReference>
<comment type="subcellular location">
    <subcellularLocation>
        <location evidence="1">Cytoplasm</location>
    </subcellularLocation>
</comment>
<dbReference type="GO" id="GO:0005871">
    <property type="term" value="C:kinesin complex"/>
    <property type="evidence" value="ECO:0007669"/>
    <property type="project" value="InterPro"/>
</dbReference>
<evidence type="ECO:0000256" key="1">
    <source>
        <dbReference type="ARBA" id="ARBA00004496"/>
    </source>
</evidence>
<evidence type="ECO:0000256" key="2">
    <source>
        <dbReference type="ARBA" id="ARBA00022490"/>
    </source>
</evidence>
<keyword evidence="3" id="KW-0677">Repeat</keyword>
<reference evidence="6 7" key="1">
    <citation type="submission" date="2014-04" db="EMBL/GenBank/DDBJ databases">
        <authorList>
            <consortium name="DOE Joint Genome Institute"/>
            <person name="Kuo A."/>
            <person name="Kohler A."/>
            <person name="Nagy L.G."/>
            <person name="Floudas D."/>
            <person name="Copeland A."/>
            <person name="Barry K.W."/>
            <person name="Cichocki N."/>
            <person name="Veneault-Fourrey C."/>
            <person name="LaButti K."/>
            <person name="Lindquist E.A."/>
            <person name="Lipzen A."/>
            <person name="Lundell T."/>
            <person name="Morin E."/>
            <person name="Murat C."/>
            <person name="Sun H."/>
            <person name="Tunlid A."/>
            <person name="Henrissat B."/>
            <person name="Grigoriev I.V."/>
            <person name="Hibbett D.S."/>
            <person name="Martin F."/>
            <person name="Nordberg H.P."/>
            <person name="Cantor M.N."/>
            <person name="Hua S.X."/>
        </authorList>
    </citation>
    <scope>NUCLEOTIDE SEQUENCE [LARGE SCALE GENOMIC DNA]</scope>
    <source>
        <strain evidence="6 7">LaAM-08-1</strain>
    </source>
</reference>
<keyword evidence="2" id="KW-0963">Cytoplasm</keyword>
<accession>A0A0C9WQG0</accession>